<dbReference type="Pfam" id="PF11849">
    <property type="entry name" value="DUF3369"/>
    <property type="match status" value="1"/>
</dbReference>
<dbReference type="Pfam" id="PF00563">
    <property type="entry name" value="EAL"/>
    <property type="match status" value="1"/>
</dbReference>
<feature type="domain" description="Response regulatory" evidence="2">
    <location>
        <begin position="25"/>
        <end position="149"/>
    </location>
</feature>
<reference evidence="5 6" key="1">
    <citation type="submission" date="2019-04" db="EMBL/GenBank/DDBJ databases">
        <title>Azoarcus rhizosphaerae sp. nov. isolated from rhizosphere of Ficus religiosa.</title>
        <authorList>
            <person name="Lin S.-Y."/>
            <person name="Hameed A."/>
            <person name="Hsu Y.-H."/>
            <person name="Young C.-C."/>
        </authorList>
    </citation>
    <scope>NUCLEOTIDE SEQUENCE [LARGE SCALE GENOMIC DNA]</scope>
    <source>
        <strain evidence="5 6">CC-YHH848</strain>
    </source>
</reference>
<dbReference type="GO" id="GO:0000160">
    <property type="term" value="P:phosphorelay signal transduction system"/>
    <property type="evidence" value="ECO:0007669"/>
    <property type="project" value="InterPro"/>
</dbReference>
<evidence type="ECO:0000313" key="5">
    <source>
        <dbReference type="EMBL" id="THF61649.1"/>
    </source>
</evidence>
<organism evidence="5 6">
    <name type="scientific">Pseudothauera rhizosphaerae</name>
    <dbReference type="NCBI Taxonomy" id="2565932"/>
    <lineage>
        <taxon>Bacteria</taxon>
        <taxon>Pseudomonadati</taxon>
        <taxon>Pseudomonadota</taxon>
        <taxon>Betaproteobacteria</taxon>
        <taxon>Rhodocyclales</taxon>
        <taxon>Zoogloeaceae</taxon>
        <taxon>Pseudothauera</taxon>
    </lineage>
</organism>
<dbReference type="NCBIfam" id="TIGR00254">
    <property type="entry name" value="GGDEF"/>
    <property type="match status" value="1"/>
</dbReference>
<dbReference type="OrthoDB" id="9813903at2"/>
<dbReference type="SMART" id="SM00267">
    <property type="entry name" value="GGDEF"/>
    <property type="match status" value="1"/>
</dbReference>
<gene>
    <name evidence="5" type="ORF">E6O51_09360</name>
</gene>
<keyword evidence="6" id="KW-1185">Reference proteome</keyword>
<dbReference type="Gene3D" id="3.30.70.270">
    <property type="match status" value="1"/>
</dbReference>
<dbReference type="InterPro" id="IPR035919">
    <property type="entry name" value="EAL_sf"/>
</dbReference>
<dbReference type="CDD" id="cd01948">
    <property type="entry name" value="EAL"/>
    <property type="match status" value="1"/>
</dbReference>
<keyword evidence="1" id="KW-0597">Phosphoprotein</keyword>
<dbReference type="InterPro" id="IPR001789">
    <property type="entry name" value="Sig_transdc_resp-reg_receiver"/>
</dbReference>
<sequence>MSDDLIEFADEHPPAAAERSRPVWKVLIVDDDEDVHRSTELGLAGVEVVGRRLHFLHAHSAEEARGCFARDPELAVVLLDVVMETQDAGLALVDEIRNRYGLRDTRIILRTGQPGYAPELDAIRDYDINDYRNKSELSRSRLYAALTAAIRTYQQLRIVNASRRGLAQIVNGSAALLRTEGLAEFAAGIITQIAGLFGLQPEGLVCARRDAAEEAVVVAAAGRFQRSIGQPLDALEHSPVRQMLRRALAGRENVVEAGYGMALYFGGREGRCLAAWMDAEQADADLDPALIEVFCTNVAMCLDNAGLVERLNGYSYYDQLLHLPNRRLLVERLDAYLALTPAGPGVLAVLDIDHFGDLNGTFGHRYGDRLLQAAVERLRQGCGDSVVARVGSDIFAVFWPQGLPAEGCLQRLFGEPLTIDGEAISVSVTGGLVALAEVGGDGDGTETLENAFLALKQAKQAERGSIATYTRSMGEEIRDRVRLLRELRDAFAAERLFLVFQPQIDLDCGRCVGAEALLRWRIEDGSMIPPDRFIPLAEQSGLIVALGEWVLRRACREAAAMAVRGHGGVRMAINVSLTQFRDPHFLDRLRGALDESGVDPRQIELEITESVAMGEAARMIELFEHIRAMGLELAIDDFGTGYSSLGQLQRMNVDRLKIDRAFVHELGHAGRGGEIASLVCGLGRRLGIELIAEGIEEAAQVERLRELGCQLGQGYLFARPMPAEDWHAWLDAHAAAGSA</sequence>
<feature type="domain" description="EAL" evidence="3">
    <location>
        <begin position="480"/>
        <end position="734"/>
    </location>
</feature>
<dbReference type="Gene3D" id="3.40.50.2300">
    <property type="match status" value="1"/>
</dbReference>
<dbReference type="PANTHER" id="PTHR33121:SF70">
    <property type="entry name" value="SIGNALING PROTEIN YKOW"/>
    <property type="match status" value="1"/>
</dbReference>
<dbReference type="PROSITE" id="PS50883">
    <property type="entry name" value="EAL"/>
    <property type="match status" value="1"/>
</dbReference>
<dbReference type="CDD" id="cd01949">
    <property type="entry name" value="GGDEF"/>
    <property type="match status" value="1"/>
</dbReference>
<dbReference type="PROSITE" id="PS50110">
    <property type="entry name" value="RESPONSE_REGULATORY"/>
    <property type="match status" value="1"/>
</dbReference>
<dbReference type="SUPFAM" id="SSF141868">
    <property type="entry name" value="EAL domain-like"/>
    <property type="match status" value="1"/>
</dbReference>
<dbReference type="SUPFAM" id="SSF55073">
    <property type="entry name" value="Nucleotide cyclase"/>
    <property type="match status" value="1"/>
</dbReference>
<dbReference type="InterPro" id="IPR000160">
    <property type="entry name" value="GGDEF_dom"/>
</dbReference>
<dbReference type="InterPro" id="IPR021800">
    <property type="entry name" value="DUF3369"/>
</dbReference>
<dbReference type="EMBL" id="SSOD01000006">
    <property type="protein sequence ID" value="THF61649.1"/>
    <property type="molecule type" value="Genomic_DNA"/>
</dbReference>
<dbReference type="InterPro" id="IPR050706">
    <property type="entry name" value="Cyclic-di-GMP_PDE-like"/>
</dbReference>
<evidence type="ECO:0000259" key="2">
    <source>
        <dbReference type="PROSITE" id="PS50110"/>
    </source>
</evidence>
<dbReference type="Pfam" id="PF00990">
    <property type="entry name" value="GGDEF"/>
    <property type="match status" value="1"/>
</dbReference>
<name>A0A4S4ASX9_9RHOO</name>
<accession>A0A4S4ASX9</accession>
<dbReference type="SMART" id="SM00052">
    <property type="entry name" value="EAL"/>
    <property type="match status" value="1"/>
</dbReference>
<protein>
    <submittedName>
        <fullName evidence="5">EAL domain-containing protein</fullName>
    </submittedName>
</protein>
<dbReference type="InterPro" id="IPR043128">
    <property type="entry name" value="Rev_trsase/Diguanyl_cyclase"/>
</dbReference>
<dbReference type="PANTHER" id="PTHR33121">
    <property type="entry name" value="CYCLIC DI-GMP PHOSPHODIESTERASE PDEF"/>
    <property type="match status" value="1"/>
</dbReference>
<evidence type="ECO:0000313" key="6">
    <source>
        <dbReference type="Proteomes" id="UP000307956"/>
    </source>
</evidence>
<dbReference type="RefSeq" id="WP_136384723.1">
    <property type="nucleotide sequence ID" value="NZ_SSOD01000006.1"/>
</dbReference>
<dbReference type="Gene3D" id="3.20.20.450">
    <property type="entry name" value="EAL domain"/>
    <property type="match status" value="1"/>
</dbReference>
<comment type="caution">
    <text evidence="5">The sequence shown here is derived from an EMBL/GenBank/DDBJ whole genome shotgun (WGS) entry which is preliminary data.</text>
</comment>
<dbReference type="AlphaFoldDB" id="A0A4S4ASX9"/>
<dbReference type="PROSITE" id="PS50887">
    <property type="entry name" value="GGDEF"/>
    <property type="match status" value="1"/>
</dbReference>
<dbReference type="InterPro" id="IPR011006">
    <property type="entry name" value="CheY-like_superfamily"/>
</dbReference>
<dbReference type="Proteomes" id="UP000307956">
    <property type="component" value="Unassembled WGS sequence"/>
</dbReference>
<feature type="domain" description="GGDEF" evidence="4">
    <location>
        <begin position="343"/>
        <end position="471"/>
    </location>
</feature>
<feature type="modified residue" description="4-aspartylphosphate" evidence="1">
    <location>
        <position position="80"/>
    </location>
</feature>
<evidence type="ECO:0000259" key="3">
    <source>
        <dbReference type="PROSITE" id="PS50883"/>
    </source>
</evidence>
<dbReference type="GO" id="GO:0071111">
    <property type="term" value="F:cyclic-guanylate-specific phosphodiesterase activity"/>
    <property type="evidence" value="ECO:0007669"/>
    <property type="project" value="InterPro"/>
</dbReference>
<evidence type="ECO:0000259" key="4">
    <source>
        <dbReference type="PROSITE" id="PS50887"/>
    </source>
</evidence>
<evidence type="ECO:0000256" key="1">
    <source>
        <dbReference type="PROSITE-ProRule" id="PRU00169"/>
    </source>
</evidence>
<dbReference type="SUPFAM" id="SSF52172">
    <property type="entry name" value="CheY-like"/>
    <property type="match status" value="1"/>
</dbReference>
<proteinExistence type="predicted"/>
<dbReference type="InterPro" id="IPR001633">
    <property type="entry name" value="EAL_dom"/>
</dbReference>
<dbReference type="InterPro" id="IPR029787">
    <property type="entry name" value="Nucleotide_cyclase"/>
</dbReference>